<dbReference type="OrthoDB" id="9810504at2"/>
<feature type="coiled-coil region" evidence="1">
    <location>
        <begin position="76"/>
        <end position="103"/>
    </location>
</feature>
<evidence type="ECO:0000256" key="1">
    <source>
        <dbReference type="SAM" id="Coils"/>
    </source>
</evidence>
<keyword evidence="2" id="KW-0812">Transmembrane</keyword>
<dbReference type="Proteomes" id="UP000321532">
    <property type="component" value="Unassembled WGS sequence"/>
</dbReference>
<keyword evidence="4" id="KW-1185">Reference proteome</keyword>
<proteinExistence type="predicted"/>
<protein>
    <submittedName>
        <fullName evidence="3">Uncharacterized protein</fullName>
    </submittedName>
</protein>
<evidence type="ECO:0000313" key="4">
    <source>
        <dbReference type="Proteomes" id="UP000321532"/>
    </source>
</evidence>
<dbReference type="EMBL" id="BJYS01000045">
    <property type="protein sequence ID" value="GEO06878.1"/>
    <property type="molecule type" value="Genomic_DNA"/>
</dbReference>
<evidence type="ECO:0000313" key="3">
    <source>
        <dbReference type="EMBL" id="GEO06878.1"/>
    </source>
</evidence>
<comment type="caution">
    <text evidence="3">The sequence shown here is derived from an EMBL/GenBank/DDBJ whole genome shotgun (WGS) entry which is preliminary data.</text>
</comment>
<dbReference type="InterPro" id="IPR050739">
    <property type="entry name" value="MFP"/>
</dbReference>
<dbReference type="Gene3D" id="2.40.50.100">
    <property type="match status" value="1"/>
</dbReference>
<sequence length="333" mass="36864">MKNQKISGFYLFIALLFVGMLFVNFKFFKGSSGTNIGITDANVYKISSEKSGLIKNIRVVPGQEIKAGDLLVEMENNLLEMDLAKLQTKIAALKKEKVEKATLVQSKIDYLQAEGGIQVGEFESEIEQIKSELELNHKLTQQFTAANTGNITPAEVSPHDLKIKSLEEKKELYHQSVNIKSKELVKDNASELLVLENEINLLKRELDLLQDEKRKLNKYAVSSGVVESVFVKSGEQIEAYAPIISINPVHPSSVVGYMVGAKAREIPIGAKLIVSSYDKKHITTTGEVIGFGAVTELPELLQKATAVKAFGQEVFIKIPENNQFANGEKVLIR</sequence>
<dbReference type="AlphaFoldDB" id="A0A512B4J1"/>
<feature type="coiled-coil region" evidence="1">
    <location>
        <begin position="185"/>
        <end position="219"/>
    </location>
</feature>
<dbReference type="RefSeq" id="WP_146903855.1">
    <property type="nucleotide sequence ID" value="NZ_BJYS01000045.1"/>
</dbReference>
<keyword evidence="2" id="KW-0472">Membrane</keyword>
<evidence type="ECO:0000256" key="2">
    <source>
        <dbReference type="SAM" id="Phobius"/>
    </source>
</evidence>
<organism evidence="3 4">
    <name type="scientific">Adhaeribacter aerolatus</name>
    <dbReference type="NCBI Taxonomy" id="670289"/>
    <lineage>
        <taxon>Bacteria</taxon>
        <taxon>Pseudomonadati</taxon>
        <taxon>Bacteroidota</taxon>
        <taxon>Cytophagia</taxon>
        <taxon>Cytophagales</taxon>
        <taxon>Hymenobacteraceae</taxon>
        <taxon>Adhaeribacter</taxon>
    </lineage>
</organism>
<feature type="transmembrane region" description="Helical" evidence="2">
    <location>
        <begin position="6"/>
        <end position="25"/>
    </location>
</feature>
<keyword evidence="2" id="KW-1133">Transmembrane helix</keyword>
<dbReference type="PANTHER" id="PTHR30386:SF28">
    <property type="entry name" value="EXPORTED PROTEIN"/>
    <property type="match status" value="1"/>
</dbReference>
<dbReference type="PANTHER" id="PTHR30386">
    <property type="entry name" value="MEMBRANE FUSION SUBUNIT OF EMRAB-TOLC MULTIDRUG EFFLUX PUMP"/>
    <property type="match status" value="1"/>
</dbReference>
<gene>
    <name evidence="3" type="ORF">AAE02nite_45420</name>
</gene>
<accession>A0A512B4J1</accession>
<keyword evidence="1" id="KW-0175">Coiled coil</keyword>
<dbReference type="Gene3D" id="1.10.287.470">
    <property type="entry name" value="Helix hairpin bin"/>
    <property type="match status" value="1"/>
</dbReference>
<name>A0A512B4J1_9BACT</name>
<reference evidence="3 4" key="1">
    <citation type="submission" date="2019-07" db="EMBL/GenBank/DDBJ databases">
        <title>Whole genome shotgun sequence of Adhaeribacter aerolatus NBRC 106133.</title>
        <authorList>
            <person name="Hosoyama A."/>
            <person name="Uohara A."/>
            <person name="Ohji S."/>
            <person name="Ichikawa N."/>
        </authorList>
    </citation>
    <scope>NUCLEOTIDE SEQUENCE [LARGE SCALE GENOMIC DNA]</scope>
    <source>
        <strain evidence="3 4">NBRC 106133</strain>
    </source>
</reference>